<dbReference type="PANTHER" id="PTHR45774">
    <property type="entry name" value="BTB/POZ DOMAIN-CONTAINING"/>
    <property type="match status" value="1"/>
</dbReference>
<dbReference type="GO" id="GO:0022008">
    <property type="term" value="P:neurogenesis"/>
    <property type="evidence" value="ECO:0007669"/>
    <property type="project" value="TreeGrafter"/>
</dbReference>
<dbReference type="InterPro" id="IPR013320">
    <property type="entry name" value="ConA-like_dom_sf"/>
</dbReference>
<dbReference type="AlphaFoldDB" id="A0A914H774"/>
<reference evidence="3" key="1">
    <citation type="submission" date="2022-11" db="UniProtKB">
        <authorList>
            <consortium name="WormBaseParasite"/>
        </authorList>
    </citation>
    <scope>IDENTIFICATION</scope>
</reference>
<sequence length="269" mass="29700">MFIVIVLFVEFIEKFIVGMDNAADVHFLLLPAHKAILEKASDVFEAMFRFDEANAKAAAAGTDPSEEIKPVEVPDVEVGAFRVMLAFIYAADDLSELLNGDNAISVLYAVPSGVLTSDQMMSVYQYHSHSDRALPELYPLQFPTNGRAVTAWRSVRTEWAIPKKDFGIFYYEVKILEKKNNVSIGLATKQMPLDKIVGWCKGTYAYASCGSFWGHAVEGCYHNGNGQTTGLFVDFGADLFPCVTLLRPGTKIEANFGPNFKFKIAAEGI</sequence>
<evidence type="ECO:0000313" key="2">
    <source>
        <dbReference type="Proteomes" id="UP000887572"/>
    </source>
</evidence>
<evidence type="ECO:0000313" key="3">
    <source>
        <dbReference type="WBParaSite" id="Gr19_v10_g14338.t1"/>
    </source>
</evidence>
<evidence type="ECO:0000259" key="1">
    <source>
        <dbReference type="PROSITE" id="PS50097"/>
    </source>
</evidence>
<dbReference type="Pfam" id="PF00651">
    <property type="entry name" value="BTB"/>
    <property type="match status" value="1"/>
</dbReference>
<dbReference type="SUPFAM" id="SSF54695">
    <property type="entry name" value="POZ domain"/>
    <property type="match status" value="1"/>
</dbReference>
<dbReference type="PANTHER" id="PTHR45774:SF3">
    <property type="entry name" value="BTB (POZ) DOMAIN-CONTAINING 2B-RELATED"/>
    <property type="match status" value="1"/>
</dbReference>
<dbReference type="InterPro" id="IPR003877">
    <property type="entry name" value="SPRY_dom"/>
</dbReference>
<keyword evidence="2" id="KW-1185">Reference proteome</keyword>
<proteinExistence type="predicted"/>
<dbReference type="Pfam" id="PF00622">
    <property type="entry name" value="SPRY"/>
    <property type="match status" value="1"/>
</dbReference>
<dbReference type="InterPro" id="IPR044736">
    <property type="entry name" value="Gid1/RanBPM/SPLA_SPRY"/>
</dbReference>
<name>A0A914H774_GLORO</name>
<dbReference type="InterPro" id="IPR043136">
    <property type="entry name" value="B30.2/SPRY_sf"/>
</dbReference>
<accession>A0A914H774</accession>
<dbReference type="PROSITE" id="PS50097">
    <property type="entry name" value="BTB"/>
    <property type="match status" value="1"/>
</dbReference>
<dbReference type="Gene3D" id="2.60.120.920">
    <property type="match status" value="1"/>
</dbReference>
<dbReference type="InterPro" id="IPR011333">
    <property type="entry name" value="SKP1/BTB/POZ_sf"/>
</dbReference>
<protein>
    <submittedName>
        <fullName evidence="3">BTB domain-containing protein</fullName>
    </submittedName>
</protein>
<feature type="domain" description="BTB" evidence="1">
    <location>
        <begin position="19"/>
        <end position="92"/>
    </location>
</feature>
<dbReference type="CDD" id="cd12885">
    <property type="entry name" value="SPRY_RanBP_like"/>
    <property type="match status" value="1"/>
</dbReference>
<dbReference type="GO" id="GO:0005829">
    <property type="term" value="C:cytosol"/>
    <property type="evidence" value="ECO:0007669"/>
    <property type="project" value="TreeGrafter"/>
</dbReference>
<organism evidence="2 3">
    <name type="scientific">Globodera rostochiensis</name>
    <name type="common">Golden nematode worm</name>
    <name type="synonym">Heterodera rostochiensis</name>
    <dbReference type="NCBI Taxonomy" id="31243"/>
    <lineage>
        <taxon>Eukaryota</taxon>
        <taxon>Metazoa</taxon>
        <taxon>Ecdysozoa</taxon>
        <taxon>Nematoda</taxon>
        <taxon>Chromadorea</taxon>
        <taxon>Rhabditida</taxon>
        <taxon>Tylenchina</taxon>
        <taxon>Tylenchomorpha</taxon>
        <taxon>Tylenchoidea</taxon>
        <taxon>Heteroderidae</taxon>
        <taxon>Heteroderinae</taxon>
        <taxon>Globodera</taxon>
    </lineage>
</organism>
<dbReference type="WBParaSite" id="Gr19_v10_g14338.t1">
    <property type="protein sequence ID" value="Gr19_v10_g14338.t1"/>
    <property type="gene ID" value="Gr19_v10_g14338"/>
</dbReference>
<dbReference type="SUPFAM" id="SSF49899">
    <property type="entry name" value="Concanavalin A-like lectins/glucanases"/>
    <property type="match status" value="1"/>
</dbReference>
<dbReference type="InterPro" id="IPR000210">
    <property type="entry name" value="BTB/POZ_dom"/>
</dbReference>
<dbReference type="Gene3D" id="3.30.710.10">
    <property type="entry name" value="Potassium Channel Kv1.1, Chain A"/>
    <property type="match status" value="1"/>
</dbReference>
<dbReference type="Proteomes" id="UP000887572">
    <property type="component" value="Unplaced"/>
</dbReference>